<name>A0ABT0NCX5_9GAMM</name>
<gene>
    <name evidence="4" type="ORF">L2725_19590</name>
</gene>
<dbReference type="InterPro" id="IPR018900">
    <property type="entry name" value="Curli_CsgE"/>
</dbReference>
<comment type="caution">
    <text evidence="4">The sequence shown here is derived from an EMBL/GenBank/DDBJ whole genome shotgun (WGS) entry which is preliminary data.</text>
</comment>
<dbReference type="EMBL" id="JAKIKT010000009">
    <property type="protein sequence ID" value="MCL2915950.1"/>
    <property type="molecule type" value="Genomic_DNA"/>
</dbReference>
<comment type="function">
    <text evidence="1">May be involved in the biogenesis of curli organelles.</text>
</comment>
<organism evidence="4 5">
    <name type="scientific">Shewanella corallii</name>
    <dbReference type="NCBI Taxonomy" id="560080"/>
    <lineage>
        <taxon>Bacteria</taxon>
        <taxon>Pseudomonadati</taxon>
        <taxon>Pseudomonadota</taxon>
        <taxon>Gammaproteobacteria</taxon>
        <taxon>Alteromonadales</taxon>
        <taxon>Shewanellaceae</taxon>
        <taxon>Shewanella</taxon>
    </lineage>
</organism>
<evidence type="ECO:0000256" key="2">
    <source>
        <dbReference type="ARBA" id="ARBA00014024"/>
    </source>
</evidence>
<dbReference type="RefSeq" id="WP_249250515.1">
    <property type="nucleotide sequence ID" value="NZ_JAKIKT010000009.1"/>
</dbReference>
<proteinExistence type="predicted"/>
<accession>A0ABT0NCX5</accession>
<reference evidence="4 5" key="1">
    <citation type="submission" date="2022-01" db="EMBL/GenBank/DDBJ databases">
        <title>Whole genome-based taxonomy of the Shewanellaceae.</title>
        <authorList>
            <person name="Martin-Rodriguez A.J."/>
        </authorList>
    </citation>
    <scope>NUCLEOTIDE SEQUENCE [LARGE SCALE GENOMIC DNA]</scope>
    <source>
        <strain evidence="4 5">DSM 21332</strain>
    </source>
</reference>
<protein>
    <recommendedName>
        <fullName evidence="2">Curli production assembly/transport component CsgE</fullName>
    </recommendedName>
</protein>
<evidence type="ECO:0000313" key="4">
    <source>
        <dbReference type="EMBL" id="MCL2915950.1"/>
    </source>
</evidence>
<evidence type="ECO:0000313" key="5">
    <source>
        <dbReference type="Proteomes" id="UP001202831"/>
    </source>
</evidence>
<keyword evidence="5" id="KW-1185">Reference proteome</keyword>
<keyword evidence="3" id="KW-0732">Signal</keyword>
<sequence>MIAKSTDTHISVKETPVQDISDNKPKIESDLIDGLILNRTMTRFGHRFYKEFVMDYRNIGGMTDHDGLTIKEQASARNGSRMTILHNRKPVFVTVVSPASRNIDAQAKSAASYVDKVLRQQRDQAAWSSLMDPDLAADEF</sequence>
<dbReference type="Pfam" id="PF10627">
    <property type="entry name" value="CsgE"/>
    <property type="match status" value="1"/>
</dbReference>
<evidence type="ECO:0000256" key="3">
    <source>
        <dbReference type="ARBA" id="ARBA00022729"/>
    </source>
</evidence>
<dbReference type="Proteomes" id="UP001202831">
    <property type="component" value="Unassembled WGS sequence"/>
</dbReference>
<evidence type="ECO:0000256" key="1">
    <source>
        <dbReference type="ARBA" id="ARBA00003989"/>
    </source>
</evidence>